<dbReference type="Pfam" id="PF02803">
    <property type="entry name" value="Thiolase_C"/>
    <property type="match status" value="1"/>
</dbReference>
<evidence type="ECO:0000313" key="7">
    <source>
        <dbReference type="EMBL" id="SEM97545.1"/>
    </source>
</evidence>
<dbReference type="InterPro" id="IPR016039">
    <property type="entry name" value="Thiolase-like"/>
</dbReference>
<evidence type="ECO:0000256" key="1">
    <source>
        <dbReference type="ARBA" id="ARBA00010982"/>
    </source>
</evidence>
<feature type="domain" description="Thiolase C-terminal" evidence="6">
    <location>
        <begin position="245"/>
        <end position="359"/>
    </location>
</feature>
<feature type="domain" description="Thiolase N-terminal" evidence="5">
    <location>
        <begin position="4"/>
        <end position="237"/>
    </location>
</feature>
<evidence type="ECO:0000256" key="2">
    <source>
        <dbReference type="ARBA" id="ARBA00022679"/>
    </source>
</evidence>
<dbReference type="InterPro" id="IPR020617">
    <property type="entry name" value="Thiolase_C"/>
</dbReference>
<evidence type="ECO:0000259" key="6">
    <source>
        <dbReference type="Pfam" id="PF02803"/>
    </source>
</evidence>
<evidence type="ECO:0000256" key="3">
    <source>
        <dbReference type="ARBA" id="ARBA00023315"/>
    </source>
</evidence>
<proteinExistence type="inferred from homology"/>
<accession>A0A1H8CR89</accession>
<dbReference type="PANTHER" id="PTHR18919">
    <property type="entry name" value="ACETYL-COA C-ACYLTRANSFERASE"/>
    <property type="match status" value="1"/>
</dbReference>
<comment type="similarity">
    <text evidence="1 4">Belongs to the thiolase-like superfamily. Thiolase family.</text>
</comment>
<evidence type="ECO:0000259" key="5">
    <source>
        <dbReference type="Pfam" id="PF00108"/>
    </source>
</evidence>
<dbReference type="OrthoDB" id="7838428at2"/>
<dbReference type="GO" id="GO:0003988">
    <property type="term" value="F:acetyl-CoA C-acyltransferase activity"/>
    <property type="evidence" value="ECO:0007669"/>
    <property type="project" value="UniProtKB-ARBA"/>
</dbReference>
<dbReference type="RefSeq" id="WP_091844440.1">
    <property type="nucleotide sequence ID" value="NZ_FOCM01000002.1"/>
</dbReference>
<sequence>MTGVAILSACRSPVAPRGGALAGLQPHEIAAPVIRALLERAGCGPDDVDELICANALGAGGNPARLAALASGLPQRVAGLTIDRQCVGGLDAVLLGAALVRSGAARCVIAGGAESYSRRPLRATGTPDAPRFYDRPPFAPAGFPDPDLAAAADALATRVGLSRDEMDAFATGSHAKAMARPPRSPELVPMAGLDRDSFTRALTPRIAARAQPLVGQITAANSAVAADAAAFVLLVRSDDAPTAPRIAEGVTLGADPANPAAAPDAAIAQVLDRAGIGPGGLSRIELMEAYAAQAMATARALSLPEERMNVGGGALARGHPIGASGAVNLVRLVHELACAPGLGLAAIAAAGGLGTAVLIDGRANDQM</sequence>
<dbReference type="EMBL" id="FOCM01000002">
    <property type="protein sequence ID" value="SEM97545.1"/>
    <property type="molecule type" value="Genomic_DNA"/>
</dbReference>
<dbReference type="PIRSF" id="PIRSF000429">
    <property type="entry name" value="Ac-CoA_Ac_transf"/>
    <property type="match status" value="1"/>
</dbReference>
<dbReference type="PANTHER" id="PTHR18919:SF107">
    <property type="entry name" value="ACETYL-COA ACETYLTRANSFERASE, CYTOSOLIC"/>
    <property type="match status" value="1"/>
</dbReference>
<dbReference type="PROSITE" id="PS00737">
    <property type="entry name" value="THIOLASE_2"/>
    <property type="match status" value="1"/>
</dbReference>
<evidence type="ECO:0000313" key="8">
    <source>
        <dbReference type="Proteomes" id="UP000199372"/>
    </source>
</evidence>
<keyword evidence="3 4" id="KW-0012">Acyltransferase</keyword>
<organism evidence="7 8">
    <name type="scientific">Palleronia pelagia</name>
    <dbReference type="NCBI Taxonomy" id="387096"/>
    <lineage>
        <taxon>Bacteria</taxon>
        <taxon>Pseudomonadati</taxon>
        <taxon>Pseudomonadota</taxon>
        <taxon>Alphaproteobacteria</taxon>
        <taxon>Rhodobacterales</taxon>
        <taxon>Roseobacteraceae</taxon>
        <taxon>Palleronia</taxon>
    </lineage>
</organism>
<dbReference type="Pfam" id="PF00108">
    <property type="entry name" value="Thiolase_N"/>
    <property type="match status" value="1"/>
</dbReference>
<evidence type="ECO:0000256" key="4">
    <source>
        <dbReference type="RuleBase" id="RU003557"/>
    </source>
</evidence>
<keyword evidence="2 4" id="KW-0808">Transferase</keyword>
<keyword evidence="8" id="KW-1185">Reference proteome</keyword>
<dbReference type="Gene3D" id="3.40.47.10">
    <property type="match status" value="1"/>
</dbReference>
<dbReference type="InterPro" id="IPR020616">
    <property type="entry name" value="Thiolase_N"/>
</dbReference>
<protein>
    <submittedName>
        <fullName evidence="7">Acetyl-CoA C-acetyltransferase</fullName>
    </submittedName>
</protein>
<reference evidence="8" key="1">
    <citation type="submission" date="2016-10" db="EMBL/GenBank/DDBJ databases">
        <authorList>
            <person name="Varghese N."/>
            <person name="Submissions S."/>
        </authorList>
    </citation>
    <scope>NUCLEOTIDE SEQUENCE [LARGE SCALE GENOMIC DNA]</scope>
    <source>
        <strain evidence="8">DSM 26893</strain>
    </source>
</reference>
<gene>
    <name evidence="7" type="ORF">SAMN04488011_10243</name>
</gene>
<dbReference type="AlphaFoldDB" id="A0A1H8CR89"/>
<dbReference type="Proteomes" id="UP000199372">
    <property type="component" value="Unassembled WGS sequence"/>
</dbReference>
<dbReference type="SUPFAM" id="SSF53901">
    <property type="entry name" value="Thiolase-like"/>
    <property type="match status" value="1"/>
</dbReference>
<dbReference type="InterPro" id="IPR002155">
    <property type="entry name" value="Thiolase"/>
</dbReference>
<dbReference type="InterPro" id="IPR020613">
    <property type="entry name" value="Thiolase_CS"/>
</dbReference>
<name>A0A1H8CR89_9RHOB</name>